<dbReference type="InterPro" id="IPR038441">
    <property type="entry name" value="THAP_Znf_sf"/>
</dbReference>
<keyword evidence="9" id="KW-0804">Transcription</keyword>
<dbReference type="RefSeq" id="XP_028152744.1">
    <property type="nucleotide sequence ID" value="XM_028296943.1"/>
</dbReference>
<dbReference type="PANTHER" id="PTHR46600:SF1">
    <property type="entry name" value="THAP DOMAIN-CONTAINING PROTEIN 1"/>
    <property type="match status" value="1"/>
</dbReference>
<feature type="domain" description="THAP-type" evidence="13">
    <location>
        <begin position="1"/>
        <end position="98"/>
    </location>
</feature>
<evidence type="ECO:0000256" key="9">
    <source>
        <dbReference type="ARBA" id="ARBA00023163"/>
    </source>
</evidence>
<evidence type="ECO:0000256" key="3">
    <source>
        <dbReference type="ARBA" id="ARBA00022723"/>
    </source>
</evidence>
<gene>
    <name evidence="14" type="primary">LOC114346153</name>
</gene>
<evidence type="ECO:0000256" key="11">
    <source>
        <dbReference type="ARBA" id="ARBA00023306"/>
    </source>
</evidence>
<protein>
    <submittedName>
        <fullName evidence="14">Uncharacterized protein LOC114346153</fullName>
    </submittedName>
</protein>
<organism evidence="14">
    <name type="scientific">Diabrotica virgifera virgifera</name>
    <name type="common">western corn rootworm</name>
    <dbReference type="NCBI Taxonomy" id="50390"/>
    <lineage>
        <taxon>Eukaryota</taxon>
        <taxon>Metazoa</taxon>
        <taxon>Ecdysozoa</taxon>
        <taxon>Arthropoda</taxon>
        <taxon>Hexapoda</taxon>
        <taxon>Insecta</taxon>
        <taxon>Pterygota</taxon>
        <taxon>Neoptera</taxon>
        <taxon>Endopterygota</taxon>
        <taxon>Coleoptera</taxon>
        <taxon>Polyphaga</taxon>
        <taxon>Cucujiformia</taxon>
        <taxon>Chrysomeloidea</taxon>
        <taxon>Chrysomelidae</taxon>
        <taxon>Galerucinae</taxon>
        <taxon>Diabroticina</taxon>
        <taxon>Diabroticites</taxon>
        <taxon>Diabrotica</taxon>
    </lineage>
</organism>
<evidence type="ECO:0000256" key="10">
    <source>
        <dbReference type="ARBA" id="ARBA00023242"/>
    </source>
</evidence>
<keyword evidence="8 12" id="KW-0238">DNA-binding</keyword>
<evidence type="ECO:0000256" key="1">
    <source>
        <dbReference type="ARBA" id="ARBA00004642"/>
    </source>
</evidence>
<dbReference type="Gene3D" id="6.20.210.20">
    <property type="entry name" value="THAP domain"/>
    <property type="match status" value="1"/>
</dbReference>
<dbReference type="GO" id="GO:0008270">
    <property type="term" value="F:zinc ion binding"/>
    <property type="evidence" value="ECO:0007669"/>
    <property type="project" value="UniProtKB-KW"/>
</dbReference>
<comment type="subcellular location">
    <subcellularLocation>
        <location evidence="1">Nucleus</location>
        <location evidence="1">Nucleoplasm</location>
    </subcellularLocation>
</comment>
<dbReference type="PROSITE" id="PS50950">
    <property type="entry name" value="ZF_THAP"/>
    <property type="match status" value="1"/>
</dbReference>
<evidence type="ECO:0000313" key="14">
    <source>
        <dbReference type="RefSeq" id="XP_028152744.1"/>
    </source>
</evidence>
<name>A0A6P7GTB0_DIAVI</name>
<keyword evidence="7" id="KW-0175">Coiled coil</keyword>
<dbReference type="SUPFAM" id="SSF57716">
    <property type="entry name" value="Glucocorticoid receptor-like (DNA-binding domain)"/>
    <property type="match status" value="1"/>
</dbReference>
<reference evidence="14" key="1">
    <citation type="submission" date="2025-08" db="UniProtKB">
        <authorList>
            <consortium name="RefSeq"/>
        </authorList>
    </citation>
    <scope>IDENTIFICATION</scope>
    <source>
        <tissue evidence="14">Whole insect</tissue>
    </source>
</reference>
<evidence type="ECO:0000256" key="2">
    <source>
        <dbReference type="ARBA" id="ARBA00006177"/>
    </source>
</evidence>
<accession>A0A6P7GTB0</accession>
<comment type="similarity">
    <text evidence="2">Belongs to the THAP1 family.</text>
</comment>
<dbReference type="InParanoid" id="A0A6P7GTB0"/>
<dbReference type="PANTHER" id="PTHR46600">
    <property type="entry name" value="THAP DOMAIN-CONTAINING"/>
    <property type="match status" value="1"/>
</dbReference>
<evidence type="ECO:0000256" key="6">
    <source>
        <dbReference type="ARBA" id="ARBA00023015"/>
    </source>
</evidence>
<keyword evidence="4 12" id="KW-0863">Zinc-finger</keyword>
<evidence type="ECO:0000256" key="12">
    <source>
        <dbReference type="PROSITE-ProRule" id="PRU00309"/>
    </source>
</evidence>
<dbReference type="SMART" id="SM00980">
    <property type="entry name" value="THAP"/>
    <property type="match status" value="1"/>
</dbReference>
<evidence type="ECO:0000259" key="13">
    <source>
        <dbReference type="PROSITE" id="PS50950"/>
    </source>
</evidence>
<evidence type="ECO:0000256" key="4">
    <source>
        <dbReference type="ARBA" id="ARBA00022771"/>
    </source>
</evidence>
<dbReference type="Pfam" id="PF05485">
    <property type="entry name" value="THAP"/>
    <property type="match status" value="1"/>
</dbReference>
<dbReference type="GO" id="GO:0043565">
    <property type="term" value="F:sequence-specific DNA binding"/>
    <property type="evidence" value="ECO:0007669"/>
    <property type="project" value="InterPro"/>
</dbReference>
<dbReference type="SMART" id="SM00692">
    <property type="entry name" value="DM3"/>
    <property type="match status" value="1"/>
</dbReference>
<keyword evidence="10" id="KW-0539">Nucleus</keyword>
<evidence type="ECO:0000256" key="7">
    <source>
        <dbReference type="ARBA" id="ARBA00023054"/>
    </source>
</evidence>
<dbReference type="GO" id="GO:0005654">
    <property type="term" value="C:nucleoplasm"/>
    <property type="evidence" value="ECO:0007669"/>
    <property type="project" value="UniProtKB-SubCell"/>
</dbReference>
<dbReference type="InterPro" id="IPR026516">
    <property type="entry name" value="THAP1/10"/>
</dbReference>
<dbReference type="Pfam" id="PF21787">
    <property type="entry name" value="TNP-like_RNaseH_N"/>
    <property type="match status" value="1"/>
</dbReference>
<proteinExistence type="inferred from homology"/>
<evidence type="ECO:0000256" key="5">
    <source>
        <dbReference type="ARBA" id="ARBA00022833"/>
    </source>
</evidence>
<sequence length="618" mass="72154">MPRHCSVPNCKSNYATTLKHEQAQSTFSFPKNDQLRNQWVRSINRENFTVTASSVVCKKHFDSSDIIETESFIDKNGTVLHRNLTYPKLKENAIPRIFENQPSYLSNPKPPTRKNPETRRAEISLREENNVKEFENEDLILDFNQLVQHVSEKIELKKWQIKVVEERICFYLLNIDSHCSDKCIKVISNINITKELLVSVYMKDIQLSPQDLKWILPFDCKLSRWSQLENMLSRYSFCFESLNDNNFKITNICSEIDRVIENTDIDKIKGILAFVKNQLMLLTATRAKYSLPTVLFALTIYNQSTSCYNIIRQYLNLPTKRYLQMITSSFHVSPDDQLENNYLSYVASNLNDREKVVNLLVDEIYVNPGVHYHSQQITGFAANNDKQLAKTIVTLMISSAFAHFKEVVRLVPVCNIAGDELKHLVLQSIQYIQDCGFKVLCVITDNNRLNQNMFGQLSPQFCITNPKFNNENIYLLYDFVHVFKNIRNNWLNKKDTEKTFIFPDFNHSVLRKSFVKDLRTLYQLEINYLTKRAYKLNHKSVYPNNFERQKVSLVENIFHETTIAALRSCSIYTDTASFLEIIRNWWSIINVKTKFKGQAKRNDLATPIFSDSDSKLVF</sequence>
<keyword evidence="11" id="KW-0131">Cell cycle</keyword>
<dbReference type="InterPro" id="IPR006612">
    <property type="entry name" value="THAP_Znf"/>
</dbReference>
<keyword evidence="5" id="KW-0862">Zinc</keyword>
<keyword evidence="6" id="KW-0805">Transcription regulation</keyword>
<dbReference type="AlphaFoldDB" id="A0A6P7GTB0"/>
<evidence type="ECO:0000256" key="8">
    <source>
        <dbReference type="ARBA" id="ARBA00023125"/>
    </source>
</evidence>
<dbReference type="InterPro" id="IPR048365">
    <property type="entry name" value="TNP-like_RNaseH_N"/>
</dbReference>
<keyword evidence="3" id="KW-0479">Metal-binding</keyword>